<dbReference type="InterPro" id="IPR016024">
    <property type="entry name" value="ARM-type_fold"/>
</dbReference>
<dbReference type="PANTHER" id="PTHR34070">
    <property type="entry name" value="ARMADILLO-TYPE FOLD"/>
    <property type="match status" value="1"/>
</dbReference>
<evidence type="ECO:0000313" key="2">
    <source>
        <dbReference type="EMBL" id="QBI02219.1"/>
    </source>
</evidence>
<name>A0A411WZT3_9BURK</name>
<protein>
    <submittedName>
        <fullName evidence="2">DNA alkylation repair protein</fullName>
    </submittedName>
</protein>
<organism evidence="1 4">
    <name type="scientific">Pseudoduganella albidiflava</name>
    <dbReference type="NCBI Taxonomy" id="321983"/>
    <lineage>
        <taxon>Bacteria</taxon>
        <taxon>Pseudomonadati</taxon>
        <taxon>Pseudomonadota</taxon>
        <taxon>Betaproteobacteria</taxon>
        <taxon>Burkholderiales</taxon>
        <taxon>Oxalobacteraceae</taxon>
        <taxon>Telluria group</taxon>
        <taxon>Pseudoduganella</taxon>
    </lineage>
</organism>
<reference evidence="1" key="1">
    <citation type="journal article" date="2014" name="Int. J. Syst. Evol. Microbiol.">
        <title>Complete genome sequence of Corynebacterium casei LMG S-19264T (=DSM 44701T), isolated from a smear-ripened cheese.</title>
        <authorList>
            <consortium name="US DOE Joint Genome Institute (JGI-PGF)"/>
            <person name="Walter F."/>
            <person name="Albersmeier A."/>
            <person name="Kalinowski J."/>
            <person name="Ruckert C."/>
        </authorList>
    </citation>
    <scope>NUCLEOTIDE SEQUENCE</scope>
    <source>
        <strain evidence="1">KCTC 12343</strain>
    </source>
</reference>
<evidence type="ECO:0000313" key="4">
    <source>
        <dbReference type="Proteomes" id="UP000628442"/>
    </source>
</evidence>
<reference evidence="1" key="3">
    <citation type="submission" date="2022-12" db="EMBL/GenBank/DDBJ databases">
        <authorList>
            <person name="Sun Q."/>
            <person name="Kim S."/>
        </authorList>
    </citation>
    <scope>NUCLEOTIDE SEQUENCE</scope>
    <source>
        <strain evidence="1">KCTC 12343</strain>
    </source>
</reference>
<proteinExistence type="predicted"/>
<dbReference type="InterPro" id="IPR014825">
    <property type="entry name" value="DNA_alkylation"/>
</dbReference>
<dbReference type="RefSeq" id="WP_131146334.1">
    <property type="nucleotide sequence ID" value="NZ_BMWV01000013.1"/>
</dbReference>
<keyword evidence="3" id="KW-1185">Reference proteome</keyword>
<dbReference type="PANTHER" id="PTHR34070:SF1">
    <property type="entry name" value="DNA ALKYLATION REPAIR PROTEIN"/>
    <property type="match status" value="1"/>
</dbReference>
<dbReference type="AlphaFoldDB" id="A0A411WZT3"/>
<reference evidence="2 3" key="2">
    <citation type="submission" date="2019-02" db="EMBL/GenBank/DDBJ databases">
        <title>Draft Genome Sequences of Six Type Strains of the Genus Massilia.</title>
        <authorList>
            <person name="Miess H."/>
            <person name="Frediansyhah A."/>
            <person name="Gross H."/>
        </authorList>
    </citation>
    <scope>NUCLEOTIDE SEQUENCE [LARGE SCALE GENOMIC DNA]</scope>
    <source>
        <strain evidence="2 3">DSM 17472</strain>
    </source>
</reference>
<sequence length="231" mass="25339">MTAKVWATVRDVIDGLAPLADDGLASEMSAYQRGQFAFLGIPAVPRRAAVGKPGSGLNGEEALQVAARLWDLPGREYKYTAADVLLQAAGRLDGTALDPLLDLAQREPWWDTVDPLATVIGTVVRRRRGVESGVCEAMDAASAHPSLWVRRIAMIHQRGWRLDTDEARLFRHALALAGEPDFFIRKAIGWALRDYGRWNPPAVTAFLATHGARFSPLTVREARKHLPPVTS</sequence>
<dbReference type="Proteomes" id="UP000292307">
    <property type="component" value="Chromosome"/>
</dbReference>
<dbReference type="SUPFAM" id="SSF48371">
    <property type="entry name" value="ARM repeat"/>
    <property type="match status" value="1"/>
</dbReference>
<gene>
    <name evidence="2" type="ORF">EYF70_16195</name>
    <name evidence="1" type="ORF">GCM10007387_47610</name>
</gene>
<dbReference type="EMBL" id="CP036401">
    <property type="protein sequence ID" value="QBI02219.1"/>
    <property type="molecule type" value="Genomic_DNA"/>
</dbReference>
<evidence type="ECO:0000313" key="1">
    <source>
        <dbReference type="EMBL" id="GGY59582.1"/>
    </source>
</evidence>
<accession>A0A411WZT3</accession>
<evidence type="ECO:0000313" key="3">
    <source>
        <dbReference type="Proteomes" id="UP000292307"/>
    </source>
</evidence>
<dbReference type="Proteomes" id="UP000628442">
    <property type="component" value="Unassembled WGS sequence"/>
</dbReference>
<dbReference type="Gene3D" id="1.25.10.90">
    <property type="match status" value="1"/>
</dbReference>
<dbReference type="EMBL" id="BMWV01000013">
    <property type="protein sequence ID" value="GGY59582.1"/>
    <property type="molecule type" value="Genomic_DNA"/>
</dbReference>
<dbReference type="Pfam" id="PF08713">
    <property type="entry name" value="DNA_alkylation"/>
    <property type="match status" value="1"/>
</dbReference>
<dbReference type="OrthoDB" id="9775346at2"/>